<dbReference type="GO" id="GO:0016853">
    <property type="term" value="F:isomerase activity"/>
    <property type="evidence" value="ECO:0007669"/>
    <property type="project" value="InterPro"/>
</dbReference>
<comment type="similarity">
    <text evidence="1 2">Belongs to the enoyl-CoA hydratase/isomerase family.</text>
</comment>
<keyword evidence="4" id="KW-1185">Reference proteome</keyword>
<reference evidence="3" key="1">
    <citation type="submission" date="2023-06" db="EMBL/GenBank/DDBJ databases">
        <title>Survivors Of The Sea: Transcriptome response of Skeletonema marinoi to long-term dormancy.</title>
        <authorList>
            <person name="Pinder M.I.M."/>
            <person name="Kourtchenko O."/>
            <person name="Robertson E.K."/>
            <person name="Larsson T."/>
            <person name="Maumus F."/>
            <person name="Osuna-Cruz C.M."/>
            <person name="Vancaester E."/>
            <person name="Stenow R."/>
            <person name="Vandepoele K."/>
            <person name="Ploug H."/>
            <person name="Bruchert V."/>
            <person name="Godhe A."/>
            <person name="Topel M."/>
        </authorList>
    </citation>
    <scope>NUCLEOTIDE SEQUENCE</scope>
    <source>
        <strain evidence="3">R05AC</strain>
    </source>
</reference>
<dbReference type="InterPro" id="IPR045002">
    <property type="entry name" value="Ech1-like"/>
</dbReference>
<proteinExistence type="inferred from homology"/>
<accession>A0AAD9DBC2</accession>
<evidence type="ECO:0000256" key="2">
    <source>
        <dbReference type="RuleBase" id="RU003707"/>
    </source>
</evidence>
<name>A0AAD9DBC2_9STRA</name>
<sequence>MAIRIIALKRCRRYCFRQALPASYAHLGPQAANSRPSLPIYHNRHQSFHHSSFHNANAPPSETYEPKHPTNIKVNINDHVKIVSLGQGIINVVLSRPNKLNSLCIPMFEAIAEAASRLRNDRELNKDLRVVIISGEGRAFCSGLDAKGVALSGPKSSLDKLLKRPSGYGGDDGLGNLAQDVCYLWRKLPVPVIAVLHGYCFGGGLQIALGADFRFATPDCKLSIMESRWGLIPDMSASIVLRELVRMDVAKELTMTGRIISGSEAESLGLVTRCVDDPMEEAMKVAREITARSPDSVAASKELFQSTWMVEDDATCLEKETTLQLKLIGTWNQAAAAGTQFGINLPYWNK</sequence>
<dbReference type="PANTHER" id="PTHR43149:SF1">
    <property type="entry name" value="DELTA(3,5)-DELTA(2,4)-DIENOYL-COA ISOMERASE, MITOCHONDRIAL"/>
    <property type="match status" value="1"/>
</dbReference>
<dbReference type="NCBIfam" id="NF005699">
    <property type="entry name" value="PRK07509.1"/>
    <property type="match status" value="1"/>
</dbReference>
<dbReference type="Pfam" id="PF00378">
    <property type="entry name" value="ECH_1"/>
    <property type="match status" value="1"/>
</dbReference>
<dbReference type="Proteomes" id="UP001224775">
    <property type="component" value="Unassembled WGS sequence"/>
</dbReference>
<dbReference type="Gene3D" id="3.90.226.10">
    <property type="entry name" value="2-enoyl-CoA Hydratase, Chain A, domain 1"/>
    <property type="match status" value="1"/>
</dbReference>
<dbReference type="PROSITE" id="PS00166">
    <property type="entry name" value="ENOYL_COA_HYDRATASE"/>
    <property type="match status" value="1"/>
</dbReference>
<protein>
    <submittedName>
        <fullName evidence="3">Enoyl-CoA hydratase family protein</fullName>
    </submittedName>
</protein>
<dbReference type="EMBL" id="JATAAI010000018">
    <property type="protein sequence ID" value="KAK1739513.1"/>
    <property type="molecule type" value="Genomic_DNA"/>
</dbReference>
<dbReference type="InterPro" id="IPR029045">
    <property type="entry name" value="ClpP/crotonase-like_dom_sf"/>
</dbReference>
<organism evidence="3 4">
    <name type="scientific">Skeletonema marinoi</name>
    <dbReference type="NCBI Taxonomy" id="267567"/>
    <lineage>
        <taxon>Eukaryota</taxon>
        <taxon>Sar</taxon>
        <taxon>Stramenopiles</taxon>
        <taxon>Ochrophyta</taxon>
        <taxon>Bacillariophyta</taxon>
        <taxon>Coscinodiscophyceae</taxon>
        <taxon>Thalassiosirophycidae</taxon>
        <taxon>Thalassiosirales</taxon>
        <taxon>Skeletonemataceae</taxon>
        <taxon>Skeletonema</taxon>
        <taxon>Skeletonema marinoi-dohrnii complex</taxon>
    </lineage>
</organism>
<evidence type="ECO:0000256" key="1">
    <source>
        <dbReference type="ARBA" id="ARBA00005254"/>
    </source>
</evidence>
<comment type="caution">
    <text evidence="3">The sequence shown here is derived from an EMBL/GenBank/DDBJ whole genome shotgun (WGS) entry which is preliminary data.</text>
</comment>
<dbReference type="InterPro" id="IPR018376">
    <property type="entry name" value="Enoyl-CoA_hyd/isom_CS"/>
</dbReference>
<dbReference type="SUPFAM" id="SSF52096">
    <property type="entry name" value="ClpP/crotonase"/>
    <property type="match status" value="1"/>
</dbReference>
<evidence type="ECO:0000313" key="3">
    <source>
        <dbReference type="EMBL" id="KAK1739513.1"/>
    </source>
</evidence>
<evidence type="ECO:0000313" key="4">
    <source>
        <dbReference type="Proteomes" id="UP001224775"/>
    </source>
</evidence>
<dbReference type="PANTHER" id="PTHR43149">
    <property type="entry name" value="ENOYL-COA HYDRATASE"/>
    <property type="match status" value="1"/>
</dbReference>
<dbReference type="CDD" id="cd06558">
    <property type="entry name" value="crotonase-like"/>
    <property type="match status" value="1"/>
</dbReference>
<gene>
    <name evidence="3" type="ORF">QTG54_010056</name>
</gene>
<dbReference type="InterPro" id="IPR001753">
    <property type="entry name" value="Enoyl-CoA_hydra/iso"/>
</dbReference>
<dbReference type="AlphaFoldDB" id="A0AAD9DBC2"/>